<dbReference type="GO" id="GO:0003677">
    <property type="term" value="F:DNA binding"/>
    <property type="evidence" value="ECO:0007669"/>
    <property type="project" value="TreeGrafter"/>
</dbReference>
<proteinExistence type="inferred from homology"/>
<dbReference type="InterPro" id="IPR036155">
    <property type="entry name" value="Crypto/Photolyase_N_sf"/>
</dbReference>
<dbReference type="GO" id="GO:0000719">
    <property type="term" value="P:photoreactive repair"/>
    <property type="evidence" value="ECO:0007669"/>
    <property type="project" value="UniProtKB-ARBA"/>
</dbReference>
<reference evidence="16 17" key="1">
    <citation type="submission" date="2019-03" db="EMBL/GenBank/DDBJ databases">
        <title>Genomic Encyclopedia of Type Strains, Phase IV (KMG-IV): sequencing the most valuable type-strain genomes for metagenomic binning, comparative biology and taxonomic classification.</title>
        <authorList>
            <person name="Goeker M."/>
        </authorList>
    </citation>
    <scope>NUCLEOTIDE SEQUENCE [LARGE SCALE GENOMIC DNA]</scope>
    <source>
        <strain evidence="16 17">DSM 18577</strain>
    </source>
</reference>
<comment type="caution">
    <text evidence="16">The sequence shown here is derived from an EMBL/GenBank/DDBJ whole genome shotgun (WGS) entry which is preliminary data.</text>
</comment>
<evidence type="ECO:0000256" key="8">
    <source>
        <dbReference type="ARBA" id="ARBA00031671"/>
    </source>
</evidence>
<feature type="site" description="Electron transfer via tryptophanyl radical" evidence="13">
    <location>
        <position position="385"/>
    </location>
</feature>
<feature type="site" description="Electron transfer via tryptophanyl radical" evidence="13">
    <location>
        <position position="362"/>
    </location>
</feature>
<dbReference type="InterPro" id="IPR036134">
    <property type="entry name" value="Crypto/Photolyase_FAD-like_sf"/>
</dbReference>
<comment type="function">
    <text evidence="10">Involved in repair of UV radiation-induced DNA damage. Catalyzes the light-dependent monomerization (300-600 nm) of cyclobutyl pyrimidine dimers (in cis-syn configuration), which are formed between adjacent bases on the same DNA strand upon exposure to ultraviolet radiation.</text>
</comment>
<evidence type="ECO:0000256" key="14">
    <source>
        <dbReference type="RuleBase" id="RU004182"/>
    </source>
</evidence>
<dbReference type="PANTHER" id="PTHR11455:SF9">
    <property type="entry name" value="CRYPTOCHROME CIRCADIAN CLOCK 5 ISOFORM X1"/>
    <property type="match status" value="1"/>
</dbReference>
<name>A0A4R1KFG6_9GAMM</name>
<evidence type="ECO:0000256" key="2">
    <source>
        <dbReference type="ARBA" id="ARBA00005862"/>
    </source>
</evidence>
<comment type="cofactor">
    <cofactor evidence="1">
        <name>(6R)-5,10-methylene-5,6,7,8-tetrahydrofolate</name>
        <dbReference type="ChEBI" id="CHEBI:15636"/>
    </cofactor>
</comment>
<dbReference type="Gene3D" id="1.25.40.80">
    <property type="match status" value="1"/>
</dbReference>
<evidence type="ECO:0000259" key="15">
    <source>
        <dbReference type="PROSITE" id="PS51645"/>
    </source>
</evidence>
<evidence type="ECO:0000256" key="9">
    <source>
        <dbReference type="ARBA" id="ARBA00033999"/>
    </source>
</evidence>
<dbReference type="NCBIfam" id="NF007955">
    <property type="entry name" value="PRK10674.1"/>
    <property type="match status" value="1"/>
</dbReference>
<feature type="domain" description="Photolyase/cryptochrome alpha/beta" evidence="15">
    <location>
        <begin position="1"/>
        <end position="134"/>
    </location>
</feature>
<evidence type="ECO:0000256" key="3">
    <source>
        <dbReference type="ARBA" id="ARBA00013149"/>
    </source>
</evidence>
<evidence type="ECO:0000256" key="4">
    <source>
        <dbReference type="ARBA" id="ARBA00014046"/>
    </source>
</evidence>
<dbReference type="GO" id="GO:0071949">
    <property type="term" value="F:FAD binding"/>
    <property type="evidence" value="ECO:0007669"/>
    <property type="project" value="TreeGrafter"/>
</dbReference>
<dbReference type="GO" id="GO:0009416">
    <property type="term" value="P:response to light stimulus"/>
    <property type="evidence" value="ECO:0007669"/>
    <property type="project" value="TreeGrafter"/>
</dbReference>
<dbReference type="Gene3D" id="1.10.579.10">
    <property type="entry name" value="DNA Cyclobutane Dipyrimidine Photolyase, subunit A, domain 3"/>
    <property type="match status" value="1"/>
</dbReference>
<keyword evidence="17" id="KW-1185">Reference proteome</keyword>
<evidence type="ECO:0000256" key="5">
    <source>
        <dbReference type="ARBA" id="ARBA00022630"/>
    </source>
</evidence>
<dbReference type="InterPro" id="IPR005101">
    <property type="entry name" value="Cryptochr/Photolyase_FAD-bd"/>
</dbReference>
<dbReference type="Pfam" id="PF03441">
    <property type="entry name" value="FAD_binding_7"/>
    <property type="match status" value="1"/>
</dbReference>
<comment type="similarity">
    <text evidence="2">Belongs to the DNA photolyase class-1 family.</text>
</comment>
<evidence type="ECO:0000256" key="13">
    <source>
        <dbReference type="PIRSR" id="PIRSR602081-2"/>
    </source>
</evidence>
<comment type="similarity">
    <text evidence="14">Belongs to the DNA photolyase family.</text>
</comment>
<organism evidence="16 17">
    <name type="scientific">Celerinatantimonas diazotrophica</name>
    <dbReference type="NCBI Taxonomy" id="412034"/>
    <lineage>
        <taxon>Bacteria</taxon>
        <taxon>Pseudomonadati</taxon>
        <taxon>Pseudomonadota</taxon>
        <taxon>Gammaproteobacteria</taxon>
        <taxon>Celerinatantimonadaceae</taxon>
        <taxon>Celerinatantimonas</taxon>
    </lineage>
</organism>
<dbReference type="InterPro" id="IPR014729">
    <property type="entry name" value="Rossmann-like_a/b/a_fold"/>
</dbReference>
<dbReference type="Proteomes" id="UP000295565">
    <property type="component" value="Unassembled WGS sequence"/>
</dbReference>
<dbReference type="PANTHER" id="PTHR11455">
    <property type="entry name" value="CRYPTOCHROME"/>
    <property type="match status" value="1"/>
</dbReference>
<dbReference type="InterPro" id="IPR018394">
    <property type="entry name" value="DNA_photolyase_1_CS_C"/>
</dbReference>
<dbReference type="PROSITE" id="PS00691">
    <property type="entry name" value="DNA_PHOTOLYASES_1_2"/>
    <property type="match status" value="1"/>
</dbReference>
<feature type="binding site" evidence="12">
    <location>
        <position position="223"/>
    </location>
    <ligand>
        <name>FAD</name>
        <dbReference type="ChEBI" id="CHEBI:57692"/>
    </ligand>
</feature>
<evidence type="ECO:0000256" key="12">
    <source>
        <dbReference type="PIRSR" id="PIRSR602081-1"/>
    </source>
</evidence>
<sequence>MAKLVWFRHDLRTLDNPMLNYACRSGQPVYGCYLITAQQWQRQNHSPLRNQYVLNRLSALRQELADCHIPLIIKSCDDYDGCLYELEQLCMQLAIDEVVMGAEYGLWERQRDEKIHAALATQSIPMTRFTSQVLVAPGEVTTAQGQPYRVFTPFSKAWKAQLSLHELSPLAAPKQHPQNTKIDEGLSDAQLTRFAGGESCWPVTQEQVLNHLNLFVKQKVSHYQQWRDFPSEPATSRLSVALAHGVFSTAQALHLLQQSYPEQYLDPKTGPGCWLNELIWREFYIQLLAQFDTISQGLAFKSETRAIQWEQNPAALTAWQQGKTGIPIVDAGMRQLNEIGWMHNRVRMICASFLCKNLWLDWREGEKYFMSKLIDGHLASNNGGWQWSASTGTDAAPYFRVFNPISQSQKFDPQGDYIRHWVNELASLSAAQIHDPDNTVRQKVNYPQPLVDLKQSRKQAIARFAAQTKRD</sequence>
<comment type="catalytic activity">
    <reaction evidence="9">
        <text>cyclobutadipyrimidine (in DNA) = 2 pyrimidine residues (in DNA).</text>
        <dbReference type="EC" id="4.1.99.3"/>
    </reaction>
</comment>
<feature type="binding site" evidence="12">
    <location>
        <begin position="235"/>
        <end position="239"/>
    </location>
    <ligand>
        <name>FAD</name>
        <dbReference type="ChEBI" id="CHEBI:57692"/>
    </ligand>
</feature>
<dbReference type="InterPro" id="IPR006050">
    <property type="entry name" value="DNA_photolyase_N"/>
</dbReference>
<dbReference type="AlphaFoldDB" id="A0A4R1KFG6"/>
<comment type="cofactor">
    <cofactor evidence="12">
        <name>FAD</name>
        <dbReference type="ChEBI" id="CHEBI:57692"/>
    </cofactor>
    <text evidence="12">Binds 1 FAD per subunit.</text>
</comment>
<dbReference type="PROSITE" id="PS00394">
    <property type="entry name" value="DNA_PHOTOLYASES_1_1"/>
    <property type="match status" value="1"/>
</dbReference>
<dbReference type="GO" id="GO:0003904">
    <property type="term" value="F:deoxyribodipyrimidine photo-lyase activity"/>
    <property type="evidence" value="ECO:0007669"/>
    <property type="project" value="UniProtKB-EC"/>
</dbReference>
<evidence type="ECO:0000256" key="6">
    <source>
        <dbReference type="ARBA" id="ARBA00022827"/>
    </source>
</evidence>
<accession>A0A4R1KFG6</accession>
<evidence type="ECO:0000313" key="17">
    <source>
        <dbReference type="Proteomes" id="UP000295565"/>
    </source>
</evidence>
<dbReference type="RefSeq" id="WP_131911131.1">
    <property type="nucleotide sequence ID" value="NZ_OU594967.1"/>
</dbReference>
<evidence type="ECO:0000256" key="1">
    <source>
        <dbReference type="ARBA" id="ARBA00001932"/>
    </source>
</evidence>
<evidence type="ECO:0000256" key="10">
    <source>
        <dbReference type="ARBA" id="ARBA00059220"/>
    </source>
</evidence>
<dbReference type="EMBL" id="SMGD01000002">
    <property type="protein sequence ID" value="TCK63374.1"/>
    <property type="molecule type" value="Genomic_DNA"/>
</dbReference>
<evidence type="ECO:0000256" key="11">
    <source>
        <dbReference type="ARBA" id="ARBA00083107"/>
    </source>
</evidence>
<feature type="binding site" evidence="12">
    <location>
        <position position="274"/>
    </location>
    <ligand>
        <name>FAD</name>
        <dbReference type="ChEBI" id="CHEBI:57692"/>
    </ligand>
</feature>
<keyword evidence="6 12" id="KW-0274">FAD</keyword>
<evidence type="ECO:0000256" key="7">
    <source>
        <dbReference type="ARBA" id="ARBA00022991"/>
    </source>
</evidence>
<evidence type="ECO:0000313" key="16">
    <source>
        <dbReference type="EMBL" id="TCK63374.1"/>
    </source>
</evidence>
<keyword evidence="5 12" id="KW-0285">Flavoprotein</keyword>
<feature type="binding site" evidence="12">
    <location>
        <begin position="277"/>
        <end position="284"/>
    </location>
    <ligand>
        <name>FAD</name>
        <dbReference type="ChEBI" id="CHEBI:57692"/>
    </ligand>
</feature>
<keyword evidence="16" id="KW-0456">Lyase</keyword>
<dbReference type="OrthoDB" id="9772484at2"/>
<protein>
    <recommendedName>
        <fullName evidence="4">Deoxyribodipyrimidine photo-lyase</fullName>
        <ecNumber evidence="3">4.1.99.3</ecNumber>
    </recommendedName>
    <alternativeName>
        <fullName evidence="8">DNA photolyase</fullName>
    </alternativeName>
    <alternativeName>
        <fullName evidence="11">Photoreactivating enzyme</fullName>
    </alternativeName>
</protein>
<dbReference type="FunFam" id="1.10.579.10:FF:000003">
    <property type="entry name" value="Deoxyribodipyrimidine photo-lyase"/>
    <property type="match status" value="1"/>
</dbReference>
<gene>
    <name evidence="16" type="ORF">EV690_0260</name>
</gene>
<dbReference type="SUPFAM" id="SSF52425">
    <property type="entry name" value="Cryptochrome/photolyase, N-terminal domain"/>
    <property type="match status" value="1"/>
</dbReference>
<keyword evidence="7 14" id="KW-0157">Chromophore</keyword>
<dbReference type="PRINTS" id="PR00147">
    <property type="entry name" value="DNAPHOTLYASE"/>
</dbReference>
<dbReference type="PROSITE" id="PS51645">
    <property type="entry name" value="PHR_CRY_ALPHA_BETA"/>
    <property type="match status" value="1"/>
</dbReference>
<dbReference type="InterPro" id="IPR002081">
    <property type="entry name" value="Cryptochrome/DNA_photolyase_1"/>
</dbReference>
<dbReference type="Pfam" id="PF00875">
    <property type="entry name" value="DNA_photolyase"/>
    <property type="match status" value="1"/>
</dbReference>
<dbReference type="EC" id="4.1.99.3" evidence="3"/>
<feature type="site" description="Electron transfer via tryptophanyl radical" evidence="13">
    <location>
        <position position="309"/>
    </location>
</feature>
<dbReference type="Gene3D" id="3.40.50.620">
    <property type="entry name" value="HUPs"/>
    <property type="match status" value="1"/>
</dbReference>
<dbReference type="SUPFAM" id="SSF48173">
    <property type="entry name" value="Cryptochrome/photolyase FAD-binding domain"/>
    <property type="match status" value="1"/>
</dbReference>